<proteinExistence type="predicted"/>
<keyword evidence="2" id="KW-1185">Reference proteome</keyword>
<organism evidence="1 2">
    <name type="scientific">Sphaerodactylus townsendi</name>
    <dbReference type="NCBI Taxonomy" id="933632"/>
    <lineage>
        <taxon>Eukaryota</taxon>
        <taxon>Metazoa</taxon>
        <taxon>Chordata</taxon>
        <taxon>Craniata</taxon>
        <taxon>Vertebrata</taxon>
        <taxon>Euteleostomi</taxon>
        <taxon>Lepidosauria</taxon>
        <taxon>Squamata</taxon>
        <taxon>Bifurcata</taxon>
        <taxon>Gekkota</taxon>
        <taxon>Sphaerodactylidae</taxon>
        <taxon>Sphaerodactylus</taxon>
    </lineage>
</organism>
<protein>
    <submittedName>
        <fullName evidence="1">Uncharacterized protein</fullName>
    </submittedName>
</protein>
<sequence length="102" mass="11871">MFESINRNFMPITVHFNWTIVKKVQPGLIHATVVVWEGGGRHRRKMPARQTIERLTGMETACYVRLPGSRACRPLRMNLVLGSPPTLFWINSLLAYPLFYQW</sequence>
<evidence type="ECO:0000313" key="2">
    <source>
        <dbReference type="Proteomes" id="UP000827872"/>
    </source>
</evidence>
<evidence type="ECO:0000313" key="1">
    <source>
        <dbReference type="EMBL" id="KAH8010797.1"/>
    </source>
</evidence>
<accession>A0ACB8FUW0</accession>
<comment type="caution">
    <text evidence="1">The sequence shown here is derived from an EMBL/GenBank/DDBJ whole genome shotgun (WGS) entry which is preliminary data.</text>
</comment>
<dbReference type="Proteomes" id="UP000827872">
    <property type="component" value="Linkage Group LG11"/>
</dbReference>
<reference evidence="1" key="1">
    <citation type="submission" date="2021-08" db="EMBL/GenBank/DDBJ databases">
        <title>The first chromosome-level gecko genome reveals the dynamic sex chromosomes of Neotropical dwarf geckos (Sphaerodactylidae: Sphaerodactylus).</title>
        <authorList>
            <person name="Pinto B.J."/>
            <person name="Keating S.E."/>
            <person name="Gamble T."/>
        </authorList>
    </citation>
    <scope>NUCLEOTIDE SEQUENCE</scope>
    <source>
        <strain evidence="1">TG3544</strain>
    </source>
</reference>
<dbReference type="EMBL" id="CM037624">
    <property type="protein sequence ID" value="KAH8010797.1"/>
    <property type="molecule type" value="Genomic_DNA"/>
</dbReference>
<name>A0ACB8FUW0_9SAUR</name>
<gene>
    <name evidence="1" type="ORF">K3G42_013726</name>
</gene>